<dbReference type="PANTHER" id="PTHR45527">
    <property type="entry name" value="NONRIBOSOMAL PEPTIDE SYNTHETASE"/>
    <property type="match status" value="1"/>
</dbReference>
<dbReference type="PROSITE" id="PS00455">
    <property type="entry name" value="AMP_BINDING"/>
    <property type="match status" value="1"/>
</dbReference>
<dbReference type="RefSeq" id="WP_076167370.1">
    <property type="nucleotide sequence ID" value="NZ_JBEZVB010000103.1"/>
</dbReference>
<dbReference type="GO" id="GO:0043041">
    <property type="term" value="P:amino acid activation for nonribosomal peptide biosynthetic process"/>
    <property type="evidence" value="ECO:0007669"/>
    <property type="project" value="TreeGrafter"/>
</dbReference>
<evidence type="ECO:0000256" key="3">
    <source>
        <dbReference type="ARBA" id="ARBA00022553"/>
    </source>
</evidence>
<dbReference type="PROSITE" id="PS50075">
    <property type="entry name" value="CARRIER"/>
    <property type="match status" value="1"/>
</dbReference>
<evidence type="ECO:0000256" key="1">
    <source>
        <dbReference type="ARBA" id="ARBA00001957"/>
    </source>
</evidence>
<reference evidence="5 6" key="1">
    <citation type="submission" date="2016-01" db="EMBL/GenBank/DDBJ databases">
        <title>Amycolatopsis coloradensis genome sequencing and assembly.</title>
        <authorList>
            <person name="Mayilraj S."/>
        </authorList>
    </citation>
    <scope>NUCLEOTIDE SEQUENCE [LARGE SCALE GENOMIC DNA]</scope>
    <source>
        <strain evidence="5 6">DSM 44225</strain>
    </source>
</reference>
<comment type="caution">
    <text evidence="5">The sequence shown here is derived from an EMBL/GenBank/DDBJ whole genome shotgun (WGS) entry which is preliminary data.</text>
</comment>
<dbReference type="InterPro" id="IPR006162">
    <property type="entry name" value="Ppantetheine_attach_site"/>
</dbReference>
<dbReference type="FunFam" id="1.10.1200.10:FF:000016">
    <property type="entry name" value="Non-ribosomal peptide synthase"/>
    <property type="match status" value="1"/>
</dbReference>
<dbReference type="InterPro" id="IPR023213">
    <property type="entry name" value="CAT-like_dom_sf"/>
</dbReference>
<dbReference type="GO" id="GO:0047527">
    <property type="term" value="F:2,3-dihydroxybenzoate-serine ligase activity"/>
    <property type="evidence" value="ECO:0007669"/>
    <property type="project" value="TreeGrafter"/>
</dbReference>
<dbReference type="Gene3D" id="3.30.559.10">
    <property type="entry name" value="Chloramphenicol acetyltransferase-like domain"/>
    <property type="match status" value="1"/>
</dbReference>
<dbReference type="EMBL" id="MQUQ01000025">
    <property type="protein sequence ID" value="OLZ44506.1"/>
    <property type="molecule type" value="Genomic_DNA"/>
</dbReference>
<evidence type="ECO:0000259" key="4">
    <source>
        <dbReference type="PROSITE" id="PS50075"/>
    </source>
</evidence>
<evidence type="ECO:0000313" key="6">
    <source>
        <dbReference type="Proteomes" id="UP000187486"/>
    </source>
</evidence>
<keyword evidence="6" id="KW-1185">Reference proteome</keyword>
<dbReference type="InterPro" id="IPR025110">
    <property type="entry name" value="AMP-bd_C"/>
</dbReference>
<dbReference type="Gene3D" id="3.40.50.980">
    <property type="match status" value="2"/>
</dbReference>
<dbReference type="Pfam" id="PF13193">
    <property type="entry name" value="AMP-binding_C"/>
    <property type="match status" value="1"/>
</dbReference>
<dbReference type="STRING" id="76021.BS329_36115"/>
<dbReference type="GO" id="GO:0005829">
    <property type="term" value="C:cytosol"/>
    <property type="evidence" value="ECO:0007669"/>
    <property type="project" value="TreeGrafter"/>
</dbReference>
<dbReference type="Gene3D" id="1.10.1200.10">
    <property type="entry name" value="ACP-like"/>
    <property type="match status" value="1"/>
</dbReference>
<dbReference type="Pfam" id="PF00550">
    <property type="entry name" value="PP-binding"/>
    <property type="match status" value="1"/>
</dbReference>
<organism evidence="5 6">
    <name type="scientific">Amycolatopsis coloradensis</name>
    <dbReference type="NCBI Taxonomy" id="76021"/>
    <lineage>
        <taxon>Bacteria</taxon>
        <taxon>Bacillati</taxon>
        <taxon>Actinomycetota</taxon>
        <taxon>Actinomycetes</taxon>
        <taxon>Pseudonocardiales</taxon>
        <taxon>Pseudonocardiaceae</taxon>
        <taxon>Amycolatopsis</taxon>
    </lineage>
</organism>
<dbReference type="NCBIfam" id="TIGR01733">
    <property type="entry name" value="AA-adenyl-dom"/>
    <property type="match status" value="1"/>
</dbReference>
<dbReference type="Pfam" id="PF00501">
    <property type="entry name" value="AMP-binding"/>
    <property type="match status" value="1"/>
</dbReference>
<dbReference type="InterPro" id="IPR020806">
    <property type="entry name" value="PKS_PP-bd"/>
</dbReference>
<dbReference type="PROSITE" id="PS00012">
    <property type="entry name" value="PHOSPHOPANTETHEINE"/>
    <property type="match status" value="1"/>
</dbReference>
<dbReference type="InterPro" id="IPR001242">
    <property type="entry name" value="Condensation_dom"/>
</dbReference>
<feature type="domain" description="Carrier" evidence="4">
    <location>
        <begin position="968"/>
        <end position="1043"/>
    </location>
</feature>
<dbReference type="Gene3D" id="3.30.300.30">
    <property type="match status" value="1"/>
</dbReference>
<dbReference type="GO" id="GO:0008610">
    <property type="term" value="P:lipid biosynthetic process"/>
    <property type="evidence" value="ECO:0007669"/>
    <property type="project" value="UniProtKB-ARBA"/>
</dbReference>
<dbReference type="GO" id="GO:0072330">
    <property type="term" value="P:monocarboxylic acid biosynthetic process"/>
    <property type="evidence" value="ECO:0007669"/>
    <property type="project" value="UniProtKB-ARBA"/>
</dbReference>
<dbReference type="SMART" id="SM00823">
    <property type="entry name" value="PKS_PP"/>
    <property type="match status" value="1"/>
</dbReference>
<proteinExistence type="predicted"/>
<keyword evidence="3" id="KW-0597">Phosphoprotein</keyword>
<dbReference type="GO" id="GO:0009239">
    <property type="term" value="P:enterobactin biosynthetic process"/>
    <property type="evidence" value="ECO:0007669"/>
    <property type="project" value="TreeGrafter"/>
</dbReference>
<evidence type="ECO:0000313" key="5">
    <source>
        <dbReference type="EMBL" id="OLZ44506.1"/>
    </source>
</evidence>
<dbReference type="SUPFAM" id="SSF47336">
    <property type="entry name" value="ACP-like"/>
    <property type="match status" value="1"/>
</dbReference>
<dbReference type="FunFam" id="3.30.300.30:FF:000010">
    <property type="entry name" value="Enterobactin synthetase component F"/>
    <property type="match status" value="1"/>
</dbReference>
<gene>
    <name evidence="5" type="ORF">BS329_36115</name>
</gene>
<dbReference type="GO" id="GO:0031177">
    <property type="term" value="F:phosphopantetheine binding"/>
    <property type="evidence" value="ECO:0007669"/>
    <property type="project" value="InterPro"/>
</dbReference>
<dbReference type="InterPro" id="IPR010071">
    <property type="entry name" value="AA_adenyl_dom"/>
</dbReference>
<keyword evidence="2" id="KW-0596">Phosphopantetheine</keyword>
<dbReference type="GO" id="GO:0009366">
    <property type="term" value="C:enterobactin synthetase complex"/>
    <property type="evidence" value="ECO:0007669"/>
    <property type="project" value="TreeGrafter"/>
</dbReference>
<dbReference type="AlphaFoldDB" id="A0A1R0KG21"/>
<dbReference type="PANTHER" id="PTHR45527:SF1">
    <property type="entry name" value="FATTY ACID SYNTHASE"/>
    <property type="match status" value="1"/>
</dbReference>
<dbReference type="FunFam" id="2.30.38.10:FF:000001">
    <property type="entry name" value="Non-ribosomal peptide synthetase PvdI"/>
    <property type="match status" value="1"/>
</dbReference>
<name>A0A1R0KG21_9PSEU</name>
<dbReference type="InterPro" id="IPR000873">
    <property type="entry name" value="AMP-dep_synth/lig_dom"/>
</dbReference>
<dbReference type="CDD" id="cd19531">
    <property type="entry name" value="LCL_NRPS-like"/>
    <property type="match status" value="1"/>
</dbReference>
<dbReference type="Gene3D" id="2.30.38.10">
    <property type="entry name" value="Luciferase, Domain 3"/>
    <property type="match status" value="1"/>
</dbReference>
<dbReference type="OrthoDB" id="2378856at2"/>
<dbReference type="InterPro" id="IPR036736">
    <property type="entry name" value="ACP-like_sf"/>
</dbReference>
<protein>
    <recommendedName>
        <fullName evidence="4">Carrier domain-containing protein</fullName>
    </recommendedName>
</protein>
<dbReference type="InterPro" id="IPR020845">
    <property type="entry name" value="AMP-binding_CS"/>
</dbReference>
<accession>A0A1R0KG21</accession>
<dbReference type="InterPro" id="IPR009081">
    <property type="entry name" value="PP-bd_ACP"/>
</dbReference>
<sequence>MAGEPYESFSQASSFHRGLWFLAQIDPGGAAYNLAFAWRLSGEVDVPALRAAFGGLSERHPALRTRFAESAGMPTRVVDEPASPLSFVPDEAGSEAAALHLLETAARVPIDLAAGPVFRATLVRYGPGEYLLGVVVHQIAFDQRSVRLLARDLSEFYAAETGDRAASLPPVDAHAVPGDEAGDSGVALRYWERRLDGFPVGLELPRLTKGGGDGRATSSATLSFDLADAAVDTVAGQTGCPASTVLLATWALLLHRYSRQSDIMIGTSVLADHGDSRENIACLQHILALRLDLTGDPGFGELTARVRDTLRDAVAHREIGFDDVVRVASPSRRGRGDSLFEVWFEVTEAGAADLALPGVEATWLDVPAPEARYPLALRARRLGDGWRLSFDYATAEFAADTIAALGRHFSRLLTGIAAGGDPRSSRISLLGPEERDALLASRSQGAVAVAATPPGTLVSVFEEQVACSPDRIAVRLGSAELSYEALNGKANLLATRLRAAGVGPDTRVALYLERGLELVVAVLGVLKAGGAYVAIDQRNPADRIGAVLAEVAAPVLLTTKGLRGKLPETTAEIWSLDGVHREPGVPDNPATGLTPENLAYVTYTSGSTGGPKGIAMPHRAVVNLLGWQAAHYGMSRDDPPRTLQFASLAFDVSVQDMFSTWLVGGELVLITEDERFELARLHTVLEARQVRRLFIPAPALQQVAAGYREAGVLPAALRTVISGSEQFMATPDVRRLAGTPGMALHNEYGPSETHVVTCYDLPLTTGDWPAPVPVGRPIANASVYLLDERGEVVPDGVIGEIHIGGEGLARGYLGRAGVSAERFLPDPFAAGTGRRMYRTGDLGRWLPSGDLEFLGRADFQVKIRGFRVELAEVEAALESDPRVSEAIVLVREVAGDARLVGYVCCPGHGAEDLAQQLRAHAASKVPDYMVPSSVVVLDRLPLTANGKVDRRALPEPRRADEERAGRVAPETPTQRLLAEIWATALGVPEVGCDEDFFDLGGHSLLATKVLARVRASFAVDIPLRALFEFPTVAEFALAVQDAAAVEEPTGTR</sequence>
<dbReference type="Proteomes" id="UP000187486">
    <property type="component" value="Unassembled WGS sequence"/>
</dbReference>
<dbReference type="SUPFAM" id="SSF56801">
    <property type="entry name" value="Acetyl-CoA synthetase-like"/>
    <property type="match status" value="1"/>
</dbReference>
<dbReference type="Gene3D" id="3.30.559.30">
    <property type="entry name" value="Nonribosomal peptide synthetase, condensation domain"/>
    <property type="match status" value="1"/>
</dbReference>
<dbReference type="FunFam" id="3.40.50.980:FF:000001">
    <property type="entry name" value="Non-ribosomal peptide synthetase"/>
    <property type="match status" value="1"/>
</dbReference>
<dbReference type="SUPFAM" id="SSF52777">
    <property type="entry name" value="CoA-dependent acyltransferases"/>
    <property type="match status" value="2"/>
</dbReference>
<dbReference type="InterPro" id="IPR045851">
    <property type="entry name" value="AMP-bd_C_sf"/>
</dbReference>
<dbReference type="Pfam" id="PF00668">
    <property type="entry name" value="Condensation"/>
    <property type="match status" value="1"/>
</dbReference>
<comment type="cofactor">
    <cofactor evidence="1">
        <name>pantetheine 4'-phosphate</name>
        <dbReference type="ChEBI" id="CHEBI:47942"/>
    </cofactor>
</comment>
<evidence type="ECO:0000256" key="2">
    <source>
        <dbReference type="ARBA" id="ARBA00022450"/>
    </source>
</evidence>